<feature type="compositionally biased region" description="Gly residues" evidence="1">
    <location>
        <begin position="22"/>
        <end position="37"/>
    </location>
</feature>
<protein>
    <submittedName>
        <fullName evidence="2">Uncharacterized protein</fullName>
    </submittedName>
</protein>
<evidence type="ECO:0000256" key="1">
    <source>
        <dbReference type="SAM" id="MobiDB-lite"/>
    </source>
</evidence>
<evidence type="ECO:0000313" key="2">
    <source>
        <dbReference type="EMBL" id="CAE8662481.1"/>
    </source>
</evidence>
<dbReference type="Proteomes" id="UP000626109">
    <property type="component" value="Unassembled WGS sequence"/>
</dbReference>
<reference evidence="2" key="1">
    <citation type="submission" date="2021-02" db="EMBL/GenBank/DDBJ databases">
        <authorList>
            <person name="Dougan E. K."/>
            <person name="Rhodes N."/>
            <person name="Thang M."/>
            <person name="Chan C."/>
        </authorList>
    </citation>
    <scope>NUCLEOTIDE SEQUENCE</scope>
</reference>
<sequence>EHIMKTPFSISGAAALGAAALGAGGGSLSATGGGSGGAQPERSLERRGPASAGQKARTSSSRPHQDPTILVDSDPDSGRAPRKAERRRVSRTSRWPPQARDVQRGEEARSRSRSVSLGGASDDSE</sequence>
<proteinExistence type="predicted"/>
<feature type="non-terminal residue" evidence="2">
    <location>
        <position position="125"/>
    </location>
</feature>
<dbReference type="EMBL" id="CAJNNW010018176">
    <property type="protein sequence ID" value="CAE8662481.1"/>
    <property type="molecule type" value="Genomic_DNA"/>
</dbReference>
<accession>A0A813J1I8</accession>
<name>A0A813J1I8_POLGL</name>
<feature type="compositionally biased region" description="Basic and acidic residues" evidence="1">
    <location>
        <begin position="101"/>
        <end position="110"/>
    </location>
</feature>
<dbReference type="AlphaFoldDB" id="A0A813J1I8"/>
<feature type="region of interest" description="Disordered" evidence="1">
    <location>
        <begin position="22"/>
        <end position="125"/>
    </location>
</feature>
<gene>
    <name evidence="2" type="ORF">PGLA2088_LOCUS14904</name>
</gene>
<evidence type="ECO:0000313" key="3">
    <source>
        <dbReference type="Proteomes" id="UP000626109"/>
    </source>
</evidence>
<feature type="non-terminal residue" evidence="2">
    <location>
        <position position="1"/>
    </location>
</feature>
<comment type="caution">
    <text evidence="2">The sequence shown here is derived from an EMBL/GenBank/DDBJ whole genome shotgun (WGS) entry which is preliminary data.</text>
</comment>
<organism evidence="2 3">
    <name type="scientific">Polarella glacialis</name>
    <name type="common">Dinoflagellate</name>
    <dbReference type="NCBI Taxonomy" id="89957"/>
    <lineage>
        <taxon>Eukaryota</taxon>
        <taxon>Sar</taxon>
        <taxon>Alveolata</taxon>
        <taxon>Dinophyceae</taxon>
        <taxon>Suessiales</taxon>
        <taxon>Suessiaceae</taxon>
        <taxon>Polarella</taxon>
    </lineage>
</organism>